<comment type="caution">
    <text evidence="1">The sequence shown here is derived from an EMBL/GenBank/DDBJ whole genome shotgun (WGS) entry which is preliminary data.</text>
</comment>
<proteinExistence type="predicted"/>
<reference evidence="1" key="1">
    <citation type="journal article" date="2014" name="Front. Microbiol.">
        <title>High frequency of phylogenetically diverse reductive dehalogenase-homologous genes in deep subseafloor sedimentary metagenomes.</title>
        <authorList>
            <person name="Kawai M."/>
            <person name="Futagami T."/>
            <person name="Toyoda A."/>
            <person name="Takaki Y."/>
            <person name="Nishi S."/>
            <person name="Hori S."/>
            <person name="Arai W."/>
            <person name="Tsubouchi T."/>
            <person name="Morono Y."/>
            <person name="Uchiyama I."/>
            <person name="Ito T."/>
            <person name="Fujiyama A."/>
            <person name="Inagaki F."/>
            <person name="Takami H."/>
        </authorList>
    </citation>
    <scope>NUCLEOTIDE SEQUENCE</scope>
    <source>
        <strain evidence="1">Expedition CK06-06</strain>
    </source>
</reference>
<evidence type="ECO:0008006" key="2">
    <source>
        <dbReference type="Google" id="ProtNLM"/>
    </source>
</evidence>
<feature type="non-terminal residue" evidence="1">
    <location>
        <position position="213"/>
    </location>
</feature>
<gene>
    <name evidence="1" type="ORF">S03H2_64731</name>
</gene>
<sequence length="213" mass="22619">TGVRGGHLPGQWYRIELRICDGLMQCFVDDEPRLAAEADLFGQGQPGLYCEGSAGTFFDSVAVKDWRILAEDFEEPMPGKWVAESGSWGIDGGHMRGGGASDGLVVTGRAEWSRYAHAVDLYAEPAAAVGVVACAGDDRYFALRIGTAGSGVDYEGQAQLVRVEGGQEAVLASTSAHVTSGSWHRATLVVDDGLLTGYLDGKRILDTFDADAM</sequence>
<protein>
    <recommendedName>
        <fullName evidence="2">3-keto-disaccharide hydrolase domain-containing protein</fullName>
    </recommendedName>
</protein>
<accession>X1JRU9</accession>
<evidence type="ECO:0000313" key="1">
    <source>
        <dbReference type="EMBL" id="GAH80984.1"/>
    </source>
</evidence>
<feature type="non-terminal residue" evidence="1">
    <location>
        <position position="1"/>
    </location>
</feature>
<dbReference type="Gene3D" id="2.60.120.560">
    <property type="entry name" value="Exo-inulinase, domain 1"/>
    <property type="match status" value="2"/>
</dbReference>
<organism evidence="1">
    <name type="scientific">marine sediment metagenome</name>
    <dbReference type="NCBI Taxonomy" id="412755"/>
    <lineage>
        <taxon>unclassified sequences</taxon>
        <taxon>metagenomes</taxon>
        <taxon>ecological metagenomes</taxon>
    </lineage>
</organism>
<dbReference type="AlphaFoldDB" id="X1JRU9"/>
<name>X1JRU9_9ZZZZ</name>
<dbReference type="EMBL" id="BARU01042080">
    <property type="protein sequence ID" value="GAH80984.1"/>
    <property type="molecule type" value="Genomic_DNA"/>
</dbReference>